<evidence type="ECO:0000313" key="7">
    <source>
        <dbReference type="Proteomes" id="UP000625711"/>
    </source>
</evidence>
<evidence type="ECO:0000256" key="2">
    <source>
        <dbReference type="ARBA" id="ARBA00022801"/>
    </source>
</evidence>
<dbReference type="AlphaFoldDB" id="A0A834MBW2"/>
<dbReference type="GO" id="GO:0046872">
    <property type="term" value="F:metal ion binding"/>
    <property type="evidence" value="ECO:0007669"/>
    <property type="project" value="UniProtKB-KW"/>
</dbReference>
<name>A0A834MBW2_RHYFE</name>
<evidence type="ECO:0000256" key="4">
    <source>
        <dbReference type="ARBA" id="ARBA00023239"/>
    </source>
</evidence>
<dbReference type="HAMAP" id="MF_01876">
    <property type="entry name" value="PsiMP_glycosidase"/>
    <property type="match status" value="1"/>
</dbReference>
<keyword evidence="2" id="KW-0378">Hydrolase</keyword>
<reference evidence="6" key="1">
    <citation type="submission" date="2020-08" db="EMBL/GenBank/DDBJ databases">
        <title>Genome sequencing and assembly of the red palm weevil Rhynchophorus ferrugineus.</title>
        <authorList>
            <person name="Dias G.B."/>
            <person name="Bergman C.M."/>
            <person name="Manee M."/>
        </authorList>
    </citation>
    <scope>NUCLEOTIDE SEQUENCE</scope>
    <source>
        <strain evidence="6">AA-2017</strain>
        <tissue evidence="6">Whole larva</tissue>
    </source>
</reference>
<evidence type="ECO:0000256" key="5">
    <source>
        <dbReference type="ARBA" id="ARBA00023295"/>
    </source>
</evidence>
<keyword evidence="7" id="KW-1185">Reference proteome</keyword>
<evidence type="ECO:0000313" key="6">
    <source>
        <dbReference type="EMBL" id="KAF7274230.1"/>
    </source>
</evidence>
<accession>A0A834MBW2</accession>
<proteinExistence type="inferred from homology"/>
<gene>
    <name evidence="6" type="ORF">GWI33_013091</name>
</gene>
<dbReference type="EMBL" id="JAACXV010012997">
    <property type="protein sequence ID" value="KAF7274230.1"/>
    <property type="molecule type" value="Genomic_DNA"/>
</dbReference>
<dbReference type="GO" id="GO:0005737">
    <property type="term" value="C:cytoplasm"/>
    <property type="evidence" value="ECO:0007669"/>
    <property type="project" value="TreeGrafter"/>
</dbReference>
<keyword evidence="5" id="KW-0326">Glycosidase</keyword>
<comment type="caution">
    <text evidence="6">The sequence shown here is derived from an EMBL/GenBank/DDBJ whole genome shotgun (WGS) entry which is preliminary data.</text>
</comment>
<keyword evidence="1" id="KW-0479">Metal-binding</keyword>
<keyword evidence="4" id="KW-0456">Lyase</keyword>
<evidence type="ECO:0008006" key="8">
    <source>
        <dbReference type="Google" id="ProtNLM"/>
    </source>
</evidence>
<evidence type="ECO:0000256" key="1">
    <source>
        <dbReference type="ARBA" id="ARBA00022723"/>
    </source>
</evidence>
<dbReference type="InterPro" id="IPR007342">
    <property type="entry name" value="PsuG"/>
</dbReference>
<dbReference type="Gene3D" id="3.40.1790.10">
    <property type="entry name" value="Indigoidine synthase domain"/>
    <property type="match status" value="1"/>
</dbReference>
<dbReference type="InterPro" id="IPR022830">
    <property type="entry name" value="Indigdn_synthA-like"/>
</dbReference>
<organism evidence="6 7">
    <name type="scientific">Rhynchophorus ferrugineus</name>
    <name type="common">Red palm weevil</name>
    <name type="synonym">Curculio ferrugineus</name>
    <dbReference type="NCBI Taxonomy" id="354439"/>
    <lineage>
        <taxon>Eukaryota</taxon>
        <taxon>Metazoa</taxon>
        <taxon>Ecdysozoa</taxon>
        <taxon>Arthropoda</taxon>
        <taxon>Hexapoda</taxon>
        <taxon>Insecta</taxon>
        <taxon>Pterygota</taxon>
        <taxon>Neoptera</taxon>
        <taxon>Endopterygota</taxon>
        <taxon>Coleoptera</taxon>
        <taxon>Polyphaga</taxon>
        <taxon>Cucujiformia</taxon>
        <taxon>Curculionidae</taxon>
        <taxon>Dryophthorinae</taxon>
        <taxon>Rhynchophorus</taxon>
    </lineage>
</organism>
<keyword evidence="3" id="KW-0464">Manganese</keyword>
<dbReference type="GO" id="GO:0004730">
    <property type="term" value="F:pseudouridylate synthase activity"/>
    <property type="evidence" value="ECO:0007669"/>
    <property type="project" value="InterPro"/>
</dbReference>
<dbReference type="PANTHER" id="PTHR42909">
    <property type="entry name" value="ZGC:136858"/>
    <property type="match status" value="1"/>
</dbReference>
<protein>
    <recommendedName>
        <fullName evidence="8">Pseudouridine-5'-phosphate glycosidase</fullName>
    </recommendedName>
</protein>
<dbReference type="Proteomes" id="UP000625711">
    <property type="component" value="Unassembled WGS sequence"/>
</dbReference>
<sequence>MFRTCVSFTKTCWRKYSTNLVRCHEVVKTALTECRPVVALESTIITHGMPFPQNVKCAMEVEDVVRSQGAVPATVAILNGKLTVGLTQAEIETLGDIKRSDPVKTSRRDLSYVLSTKRNGGTTVSGTIIACAITGIPIFATGGIGGVHRRAETSFDISADLTELGRSNVAVVSSGVKSILDIPKTLEYLETQGVFVASMGPTTDFPAFYSKSSGHHAPYCVNSVTEAARIIKEHRNVGLHSGLLFAVPVPDRCALDDKIIDDIIKNALEKADREGIKGKHITPFLLAEIASLTGGNSLETNIALIKNNAMVASQIAVELAKIQQNSRNDSGELHKKSVDKKTSEKRPVIIGGCNLDCVAHLDTEEIKVSHKL</sequence>
<dbReference type="Pfam" id="PF04227">
    <property type="entry name" value="Indigoidine_A"/>
    <property type="match status" value="1"/>
</dbReference>
<dbReference type="SUPFAM" id="SSF110581">
    <property type="entry name" value="Indigoidine synthase A-like"/>
    <property type="match status" value="1"/>
</dbReference>
<dbReference type="OrthoDB" id="198885at2759"/>
<dbReference type="PANTHER" id="PTHR42909:SF1">
    <property type="entry name" value="CARBOHYDRATE KINASE PFKB DOMAIN-CONTAINING PROTEIN"/>
    <property type="match status" value="1"/>
</dbReference>
<evidence type="ECO:0000256" key="3">
    <source>
        <dbReference type="ARBA" id="ARBA00023211"/>
    </source>
</evidence>
<dbReference type="GO" id="GO:0016798">
    <property type="term" value="F:hydrolase activity, acting on glycosyl bonds"/>
    <property type="evidence" value="ECO:0007669"/>
    <property type="project" value="UniProtKB-KW"/>
</dbReference>